<proteinExistence type="predicted"/>
<feature type="compositionally biased region" description="Basic residues" evidence="1">
    <location>
        <begin position="99"/>
        <end position="108"/>
    </location>
</feature>
<feature type="compositionally biased region" description="Basic and acidic residues" evidence="1">
    <location>
        <begin position="132"/>
        <end position="149"/>
    </location>
</feature>
<name>A0AAD5IMW7_ACENE</name>
<keyword evidence="3" id="KW-1185">Reference proteome</keyword>
<reference evidence="2" key="2">
    <citation type="submission" date="2023-02" db="EMBL/GenBank/DDBJ databases">
        <authorList>
            <person name="Swenson N.G."/>
            <person name="Wegrzyn J.L."/>
            <person name="Mcevoy S.L."/>
        </authorList>
    </citation>
    <scope>NUCLEOTIDE SEQUENCE</scope>
    <source>
        <strain evidence="2">91603</strain>
        <tissue evidence="2">Leaf</tissue>
    </source>
</reference>
<dbReference type="EMBL" id="JAJSOW010000104">
    <property type="protein sequence ID" value="KAI9169781.1"/>
    <property type="molecule type" value="Genomic_DNA"/>
</dbReference>
<evidence type="ECO:0000256" key="1">
    <source>
        <dbReference type="SAM" id="MobiDB-lite"/>
    </source>
</evidence>
<gene>
    <name evidence="2" type="ORF">LWI28_017559</name>
</gene>
<accession>A0AAD5IMW7</accession>
<sequence>MARTKQTVRIAEEDDSSQPSRLRRGIPPYVPNPDFQSQLAKWAKRKLIPEKGINVSELDETPIPQTIENRGVDLSIEEMKEPPVDIGINQWYSLYPSKGLKRPRGPKRARTEAEDSESVAEGSESGDEGSEPEAKDVVQKQADVHEARKEEIQAVKDEILREIAASKGRTRAVISDVEDGIIHDFA</sequence>
<dbReference type="AlphaFoldDB" id="A0AAD5IMW7"/>
<dbReference type="Proteomes" id="UP001064489">
    <property type="component" value="Chromosome 7"/>
</dbReference>
<evidence type="ECO:0000313" key="2">
    <source>
        <dbReference type="EMBL" id="KAI9169781.1"/>
    </source>
</evidence>
<feature type="region of interest" description="Disordered" evidence="1">
    <location>
        <begin position="1"/>
        <end position="33"/>
    </location>
</feature>
<comment type="caution">
    <text evidence="2">The sequence shown here is derived from an EMBL/GenBank/DDBJ whole genome shotgun (WGS) entry which is preliminary data.</text>
</comment>
<evidence type="ECO:0000313" key="3">
    <source>
        <dbReference type="Proteomes" id="UP001064489"/>
    </source>
</evidence>
<organism evidence="2 3">
    <name type="scientific">Acer negundo</name>
    <name type="common">Box elder</name>
    <dbReference type="NCBI Taxonomy" id="4023"/>
    <lineage>
        <taxon>Eukaryota</taxon>
        <taxon>Viridiplantae</taxon>
        <taxon>Streptophyta</taxon>
        <taxon>Embryophyta</taxon>
        <taxon>Tracheophyta</taxon>
        <taxon>Spermatophyta</taxon>
        <taxon>Magnoliopsida</taxon>
        <taxon>eudicotyledons</taxon>
        <taxon>Gunneridae</taxon>
        <taxon>Pentapetalae</taxon>
        <taxon>rosids</taxon>
        <taxon>malvids</taxon>
        <taxon>Sapindales</taxon>
        <taxon>Sapindaceae</taxon>
        <taxon>Hippocastanoideae</taxon>
        <taxon>Acereae</taxon>
        <taxon>Acer</taxon>
    </lineage>
</organism>
<reference evidence="2" key="1">
    <citation type="journal article" date="2022" name="Plant J.">
        <title>Strategies of tolerance reflected in two North American maple genomes.</title>
        <authorList>
            <person name="McEvoy S.L."/>
            <person name="Sezen U.U."/>
            <person name="Trouern-Trend A."/>
            <person name="McMahon S.M."/>
            <person name="Schaberg P.G."/>
            <person name="Yang J."/>
            <person name="Wegrzyn J.L."/>
            <person name="Swenson N.G."/>
        </authorList>
    </citation>
    <scope>NUCLEOTIDE SEQUENCE</scope>
    <source>
        <strain evidence="2">91603</strain>
    </source>
</reference>
<feature type="region of interest" description="Disordered" evidence="1">
    <location>
        <begin position="96"/>
        <end position="149"/>
    </location>
</feature>
<protein>
    <submittedName>
        <fullName evidence="2">Uncharacterized protein</fullName>
    </submittedName>
</protein>
<feature type="compositionally biased region" description="Acidic residues" evidence="1">
    <location>
        <begin position="114"/>
        <end position="131"/>
    </location>
</feature>